<feature type="compositionally biased region" description="Polar residues" evidence="1">
    <location>
        <begin position="1"/>
        <end position="18"/>
    </location>
</feature>
<feature type="domain" description="F-box" evidence="2">
    <location>
        <begin position="86"/>
        <end position="135"/>
    </location>
</feature>
<feature type="compositionally biased region" description="Polar residues" evidence="1">
    <location>
        <begin position="35"/>
        <end position="44"/>
    </location>
</feature>
<sequence length="710" mass="80076">MYSESKLQSDSPELSQGPQVAAYLIDKDEANSTTVLRQAASSQHQHVDSPKSPSKIGKPEPDPATGAQLDLLFSADFTDICFVKDLVMLSELPSEIIYQIAGYLPTVSDVTHLGQTCQRLHKVVSADDYRIFSGFVQSRFPSIDIPPSWRDAARALTSRSRAFDRHAIVGRFVLPPENARRLGPLRTIRTDHPTLGYRPVIDSYEDWYGSTWKDRREVLVWGAGADLIIRTKDVGAIRKEERPENLVAPTRSRRRRWSNNATQSGMKWAIFNDLHGVDSWDDISGVHILPPSEKQDYEDIIFGRANGRLVRVAISPETGHSEITKTYLTGDRPLDKTDMRKGFGKVLAASLDRRSIAFYDVEAEGETIAPFGSVNRIVHGSARRGASKLLSDERFAIGSDGGIDTVTIYDITRNGIIKTRDLKVDDVDEIGSRKAQILALEPLDSASRAGERPGELFLTGWEDSKTRLHDLRSPRSCVSLFTDTVDDSPIYCIQPIGRERFLVGSGINALLKIFDMRMPGKYSYLDASIPNQKASPPSANNHLPKRTGPYEPLNQPFRRKNISIFLSNRLPHLQNPSFREPHRYRGPIYTMSMPSPSSSTIYVGLEDSVVQLDIASTDDLSGSHRDWYNQNLGLGLEKDYGLDINCQPFDLSCYERPLVEDRGRGVKLMMQDPFWKAVEKQEVRISGWDERWFQHWVANTQKVRGPWRRF</sequence>
<gene>
    <name evidence="3" type="ORF">AJ80_03769</name>
</gene>
<dbReference type="Gene3D" id="2.130.10.10">
    <property type="entry name" value="YVTN repeat-like/Quinoprotein amine dehydrogenase"/>
    <property type="match status" value="1"/>
</dbReference>
<dbReference type="PROSITE" id="PS50181">
    <property type="entry name" value="FBOX"/>
    <property type="match status" value="1"/>
</dbReference>
<evidence type="ECO:0000313" key="4">
    <source>
        <dbReference type="Proteomes" id="UP000224634"/>
    </source>
</evidence>
<dbReference type="EMBL" id="PDNA01000044">
    <property type="protein sequence ID" value="PGH19852.1"/>
    <property type="molecule type" value="Genomic_DNA"/>
</dbReference>
<dbReference type="InterPro" id="IPR001810">
    <property type="entry name" value="F-box_dom"/>
</dbReference>
<reference evidence="3 4" key="1">
    <citation type="submission" date="2017-10" db="EMBL/GenBank/DDBJ databases">
        <title>Comparative genomics in systemic dimorphic fungi from Ajellomycetaceae.</title>
        <authorList>
            <person name="Munoz J.F."/>
            <person name="Mcewen J.G."/>
            <person name="Clay O.K."/>
            <person name="Cuomo C.A."/>
        </authorList>
    </citation>
    <scope>NUCLEOTIDE SEQUENCE [LARGE SCALE GENOMIC DNA]</scope>
    <source>
        <strain evidence="3 4">UAMH7299</strain>
    </source>
</reference>
<dbReference type="InterPro" id="IPR036047">
    <property type="entry name" value="F-box-like_dom_sf"/>
</dbReference>
<proteinExistence type="predicted"/>
<dbReference type="InterPro" id="IPR015943">
    <property type="entry name" value="WD40/YVTN_repeat-like_dom_sf"/>
</dbReference>
<dbReference type="SUPFAM" id="SSF50978">
    <property type="entry name" value="WD40 repeat-like"/>
    <property type="match status" value="1"/>
</dbReference>
<dbReference type="SUPFAM" id="SSF81383">
    <property type="entry name" value="F-box domain"/>
    <property type="match status" value="1"/>
</dbReference>
<dbReference type="Pfam" id="PF12937">
    <property type="entry name" value="F-box-like"/>
    <property type="match status" value="1"/>
</dbReference>
<protein>
    <recommendedName>
        <fullName evidence="2">F-box domain-containing protein</fullName>
    </recommendedName>
</protein>
<accession>A0A2B7YG42</accession>
<dbReference type="InterPro" id="IPR036322">
    <property type="entry name" value="WD40_repeat_dom_sf"/>
</dbReference>
<dbReference type="STRING" id="1447883.A0A2B7YG42"/>
<feature type="region of interest" description="Disordered" evidence="1">
    <location>
        <begin position="533"/>
        <end position="552"/>
    </location>
</feature>
<comment type="caution">
    <text evidence="3">The sequence shown here is derived from an EMBL/GenBank/DDBJ whole genome shotgun (WGS) entry which is preliminary data.</text>
</comment>
<evidence type="ECO:0000313" key="3">
    <source>
        <dbReference type="EMBL" id="PGH19852.1"/>
    </source>
</evidence>
<feature type="region of interest" description="Disordered" evidence="1">
    <location>
        <begin position="1"/>
        <end position="20"/>
    </location>
</feature>
<dbReference type="AlphaFoldDB" id="A0A2B7YG42"/>
<keyword evidence="4" id="KW-1185">Reference proteome</keyword>
<evidence type="ECO:0000256" key="1">
    <source>
        <dbReference type="SAM" id="MobiDB-lite"/>
    </source>
</evidence>
<organism evidence="3 4">
    <name type="scientific">Polytolypa hystricis (strain UAMH7299)</name>
    <dbReference type="NCBI Taxonomy" id="1447883"/>
    <lineage>
        <taxon>Eukaryota</taxon>
        <taxon>Fungi</taxon>
        <taxon>Dikarya</taxon>
        <taxon>Ascomycota</taxon>
        <taxon>Pezizomycotina</taxon>
        <taxon>Eurotiomycetes</taxon>
        <taxon>Eurotiomycetidae</taxon>
        <taxon>Onygenales</taxon>
        <taxon>Onygenales incertae sedis</taxon>
        <taxon>Polytolypa</taxon>
    </lineage>
</organism>
<dbReference type="Proteomes" id="UP000224634">
    <property type="component" value="Unassembled WGS sequence"/>
</dbReference>
<evidence type="ECO:0000259" key="2">
    <source>
        <dbReference type="PROSITE" id="PS50181"/>
    </source>
</evidence>
<dbReference type="OrthoDB" id="1259151at2759"/>
<feature type="region of interest" description="Disordered" evidence="1">
    <location>
        <begin position="35"/>
        <end position="62"/>
    </location>
</feature>
<name>A0A2B7YG42_POLH7</name>